<dbReference type="InterPro" id="IPR027417">
    <property type="entry name" value="P-loop_NTPase"/>
</dbReference>
<dbReference type="InterPro" id="IPR003495">
    <property type="entry name" value="CobW/HypB/UreG_nucleotide-bd"/>
</dbReference>
<dbReference type="InterPro" id="IPR051316">
    <property type="entry name" value="Zinc-reg_GTPase_activator"/>
</dbReference>
<dbReference type="OrthoDB" id="9808822at2"/>
<dbReference type="PANTHER" id="PTHR13748">
    <property type="entry name" value="COBW-RELATED"/>
    <property type="match status" value="1"/>
</dbReference>
<evidence type="ECO:0000313" key="2">
    <source>
        <dbReference type="EMBL" id="TCN78477.1"/>
    </source>
</evidence>
<reference evidence="2 3" key="1">
    <citation type="submission" date="2019-03" db="EMBL/GenBank/DDBJ databases">
        <title>Freshwater and sediment microbial communities from various areas in North America, analyzing microbe dynamics in response to fracking.</title>
        <authorList>
            <person name="Lamendella R."/>
        </authorList>
    </citation>
    <scope>NUCLEOTIDE SEQUENCE [LARGE SCALE GENOMIC DNA]</scope>
    <source>
        <strain evidence="2 3">74A</strain>
    </source>
</reference>
<dbReference type="AlphaFoldDB" id="A0A4R2F367"/>
<dbReference type="EMBL" id="SLWF01000039">
    <property type="protein sequence ID" value="TCN78477.1"/>
    <property type="molecule type" value="Genomic_DNA"/>
</dbReference>
<protein>
    <submittedName>
        <fullName evidence="2">G3E family GTPase</fullName>
    </submittedName>
</protein>
<dbReference type="PANTHER" id="PTHR13748:SF46">
    <property type="entry name" value="ZINC CHAPERONE YEIR"/>
    <property type="match status" value="1"/>
</dbReference>
<dbReference type="RefSeq" id="WP_133040397.1">
    <property type="nucleotide sequence ID" value="NZ_SLWF01000039.1"/>
</dbReference>
<evidence type="ECO:0000313" key="3">
    <source>
        <dbReference type="Proteomes" id="UP000294832"/>
    </source>
</evidence>
<keyword evidence="3" id="KW-1185">Reference proteome</keyword>
<gene>
    <name evidence="2" type="ORF">EDC91_13911</name>
</gene>
<evidence type="ECO:0000259" key="1">
    <source>
        <dbReference type="Pfam" id="PF02492"/>
    </source>
</evidence>
<comment type="caution">
    <text evidence="2">The sequence shown here is derived from an EMBL/GenBank/DDBJ whole genome shotgun (WGS) entry which is preliminary data.</text>
</comment>
<dbReference type="CDD" id="cd03112">
    <property type="entry name" value="CobW-like"/>
    <property type="match status" value="1"/>
</dbReference>
<proteinExistence type="predicted"/>
<dbReference type="Gene3D" id="3.40.50.300">
    <property type="entry name" value="P-loop containing nucleotide triphosphate hydrolases"/>
    <property type="match status" value="1"/>
</dbReference>
<dbReference type="Pfam" id="PF02492">
    <property type="entry name" value="cobW"/>
    <property type="match status" value="1"/>
</dbReference>
<feature type="domain" description="CobW/HypB/UreG nucleotide-binding" evidence="1">
    <location>
        <begin position="7"/>
        <end position="184"/>
    </location>
</feature>
<name>A0A4R2F367_9GAMM</name>
<accession>A0A4R2F367</accession>
<dbReference type="Proteomes" id="UP000294832">
    <property type="component" value="Unassembled WGS sequence"/>
</dbReference>
<dbReference type="SUPFAM" id="SSF52540">
    <property type="entry name" value="P-loop containing nucleoside triphosphate hydrolases"/>
    <property type="match status" value="1"/>
</dbReference>
<sequence>MIITAVPTHVITGFLGAGKTTFIKALLQTKPVDETWAVLVNEFGEIGIDAGLMGNGNAQVVIREVAGGCICCAAGVPLQVAVTQLLAKAKPQRLLIEPTGLGHPQQIIRTLKSDWFAQSIRLLSAVCLLDPRKLSDARYCEHETFNAQLASADILLAAKADLWQEQSQVQQQLQQFVAKHYPQKPWLVWSQQLPVPSALWSLMQHPGNDISAPSRQTSSLLQPTSEFNIDADTTDEAFDDRGVLFKQHLDGEVCSYGWVFSPAWVFSLAPLLQWVRAQQVMRLKAVMITADGIAACNMLDGELQVAELDDALDSRLELISREPLDAVLLERQLLACAAAEY</sequence>
<organism evidence="2 3">
    <name type="scientific">Shewanella fodinae</name>
    <dbReference type="NCBI Taxonomy" id="552357"/>
    <lineage>
        <taxon>Bacteria</taxon>
        <taxon>Pseudomonadati</taxon>
        <taxon>Pseudomonadota</taxon>
        <taxon>Gammaproteobacteria</taxon>
        <taxon>Alteromonadales</taxon>
        <taxon>Shewanellaceae</taxon>
        <taxon>Shewanella</taxon>
    </lineage>
</organism>
<dbReference type="GO" id="GO:0005737">
    <property type="term" value="C:cytoplasm"/>
    <property type="evidence" value="ECO:0007669"/>
    <property type="project" value="TreeGrafter"/>
</dbReference>